<accession>A0A4R5XPJ7</accession>
<dbReference type="PANTHER" id="PTHR42760:SF133">
    <property type="entry name" value="3-OXOACYL-[ACYL-CARRIER-PROTEIN] REDUCTASE"/>
    <property type="match status" value="1"/>
</dbReference>
<dbReference type="OrthoDB" id="517007at2"/>
<sequence length="262" mass="27048">MAGRVDGKRILITGAGSGMGRAVARRLAKEGAKLTIFDLNAEAAADARDEIVSEGGMAIAASGNVVSREDVAAAVAAGVETYGGLDVMFAIAGIIKPMHFLDVTEENWRTTLDINGLGSLICQQEAAKQMISQGTGGKLVLTSSIAGRQGYPNFAAYCGSKFAVNALVQAAARGLAEHGITCNAFAPGVVDTPLWRKLDLDIMELGDTSAPGQAFAEFSGSILVGRPGTPEDVTGTALYLASEDSDYMTGQVVMIDGGMVLV</sequence>
<evidence type="ECO:0000256" key="2">
    <source>
        <dbReference type="ARBA" id="ARBA00023002"/>
    </source>
</evidence>
<dbReference type="Gene3D" id="3.40.50.720">
    <property type="entry name" value="NAD(P)-binding Rossmann-like Domain"/>
    <property type="match status" value="1"/>
</dbReference>
<name>A0A4R5XPJ7_9MICC</name>
<dbReference type="InterPro" id="IPR002347">
    <property type="entry name" value="SDR_fam"/>
</dbReference>
<keyword evidence="2" id="KW-0560">Oxidoreductase</keyword>
<evidence type="ECO:0000313" key="4">
    <source>
        <dbReference type="Proteomes" id="UP000294621"/>
    </source>
</evidence>
<evidence type="ECO:0000313" key="3">
    <source>
        <dbReference type="EMBL" id="TDL33393.1"/>
    </source>
</evidence>
<dbReference type="SUPFAM" id="SSF51735">
    <property type="entry name" value="NAD(P)-binding Rossmann-fold domains"/>
    <property type="match status" value="1"/>
</dbReference>
<reference evidence="3 4" key="1">
    <citation type="submission" date="2019-03" db="EMBL/GenBank/DDBJ databases">
        <title>Genome Sequencing and Assembly of Various Microbes Isolated from Partially Reclaimed Soil and Acid Mine Drainage (AMD) Site.</title>
        <authorList>
            <person name="Steinbock B."/>
            <person name="Bechtold R."/>
            <person name="Sevigny J.L."/>
            <person name="Thomas D."/>
            <person name="Cuthill L.R."/>
            <person name="Aveiro Johannsen E.J."/>
            <person name="Thomas K."/>
            <person name="Ghosh A."/>
        </authorList>
    </citation>
    <scope>NUCLEOTIDE SEQUENCE [LARGE SCALE GENOMIC DNA]</scope>
    <source>
        <strain evidence="3 4">S-A1</strain>
    </source>
</reference>
<gene>
    <name evidence="3" type="ORF">E2R57_18110</name>
</gene>
<comment type="caution">
    <text evidence="3">The sequence shown here is derived from an EMBL/GenBank/DDBJ whole genome shotgun (WGS) entry which is preliminary data.</text>
</comment>
<evidence type="ECO:0000256" key="1">
    <source>
        <dbReference type="ARBA" id="ARBA00006484"/>
    </source>
</evidence>
<dbReference type="AlphaFoldDB" id="A0A4R5XPJ7"/>
<comment type="similarity">
    <text evidence="1">Belongs to the short-chain dehydrogenases/reductases (SDR) family.</text>
</comment>
<dbReference type="InterPro" id="IPR036291">
    <property type="entry name" value="NAD(P)-bd_dom_sf"/>
</dbReference>
<protein>
    <submittedName>
        <fullName evidence="3">SDR family oxidoreductase</fullName>
    </submittedName>
</protein>
<dbReference type="EMBL" id="SMZQ01000011">
    <property type="protein sequence ID" value="TDL33393.1"/>
    <property type="molecule type" value="Genomic_DNA"/>
</dbReference>
<dbReference type="PROSITE" id="PS00061">
    <property type="entry name" value="ADH_SHORT"/>
    <property type="match status" value="1"/>
</dbReference>
<dbReference type="FunFam" id="3.40.50.720:FF:000084">
    <property type="entry name" value="Short-chain dehydrogenase reductase"/>
    <property type="match status" value="1"/>
</dbReference>
<dbReference type="Pfam" id="PF13561">
    <property type="entry name" value="adh_short_C2"/>
    <property type="match status" value="1"/>
</dbReference>
<dbReference type="GO" id="GO:0048038">
    <property type="term" value="F:quinone binding"/>
    <property type="evidence" value="ECO:0007669"/>
    <property type="project" value="TreeGrafter"/>
</dbReference>
<organism evidence="3 4">
    <name type="scientific">Arthrobacter nitrophenolicus</name>
    <dbReference type="NCBI Taxonomy" id="683150"/>
    <lineage>
        <taxon>Bacteria</taxon>
        <taxon>Bacillati</taxon>
        <taxon>Actinomycetota</taxon>
        <taxon>Actinomycetes</taxon>
        <taxon>Micrococcales</taxon>
        <taxon>Micrococcaceae</taxon>
        <taxon>Arthrobacter</taxon>
    </lineage>
</organism>
<dbReference type="PANTHER" id="PTHR42760">
    <property type="entry name" value="SHORT-CHAIN DEHYDROGENASES/REDUCTASES FAMILY MEMBER"/>
    <property type="match status" value="1"/>
</dbReference>
<dbReference type="GO" id="GO:0016616">
    <property type="term" value="F:oxidoreductase activity, acting on the CH-OH group of donors, NAD or NADP as acceptor"/>
    <property type="evidence" value="ECO:0007669"/>
    <property type="project" value="TreeGrafter"/>
</dbReference>
<dbReference type="GO" id="GO:0006633">
    <property type="term" value="P:fatty acid biosynthetic process"/>
    <property type="evidence" value="ECO:0007669"/>
    <property type="project" value="TreeGrafter"/>
</dbReference>
<proteinExistence type="inferred from homology"/>
<dbReference type="PRINTS" id="PR00081">
    <property type="entry name" value="GDHRDH"/>
</dbReference>
<dbReference type="Proteomes" id="UP000294621">
    <property type="component" value="Unassembled WGS sequence"/>
</dbReference>
<dbReference type="RefSeq" id="WP_133351432.1">
    <property type="nucleotide sequence ID" value="NZ_SMZQ01000011.1"/>
</dbReference>
<dbReference type="InterPro" id="IPR020904">
    <property type="entry name" value="Sc_DH/Rdtase_CS"/>
</dbReference>